<dbReference type="Proteomes" id="UP000326396">
    <property type="component" value="Linkage Group LG16"/>
</dbReference>
<dbReference type="EMBL" id="SZYD01000008">
    <property type="protein sequence ID" value="KAD5508024.1"/>
    <property type="molecule type" value="Genomic_DNA"/>
</dbReference>
<sequence length="206" mass="23839">MIQDGDAYQTFIKQTNDFKHNSISTSERKCLQKVEHLFTKFEFTEPGALYLHYQIKANKTPISIDESSIYSDVARQVERQTLEKALRLCEASKQFWTSKPKSVLQSSAKITTGEIIGQKSVSKINRLEDCSLKLRPYATSWAESKYKTQQMFKTQAQNLEADAAEAYNYSQNNYQEKNKWFHLCDNDKWCFEPGGPHIAHLLQSHL</sequence>
<proteinExistence type="predicted"/>
<protein>
    <submittedName>
        <fullName evidence="1">Uncharacterized protein</fullName>
    </submittedName>
</protein>
<name>A0A5N6NXJ9_9ASTR</name>
<dbReference type="OrthoDB" id="10571598at2759"/>
<evidence type="ECO:0000313" key="2">
    <source>
        <dbReference type="Proteomes" id="UP000326396"/>
    </source>
</evidence>
<reference evidence="1 2" key="1">
    <citation type="submission" date="2019-05" db="EMBL/GenBank/DDBJ databases">
        <title>Mikania micrantha, genome provides insights into the molecular mechanism of rapid growth.</title>
        <authorList>
            <person name="Liu B."/>
        </authorList>
    </citation>
    <scope>NUCLEOTIDE SEQUENCE [LARGE SCALE GENOMIC DNA]</scope>
    <source>
        <strain evidence="1">NLD-2019</strain>
        <tissue evidence="1">Leaf</tissue>
    </source>
</reference>
<organism evidence="1 2">
    <name type="scientific">Mikania micrantha</name>
    <name type="common">bitter vine</name>
    <dbReference type="NCBI Taxonomy" id="192012"/>
    <lineage>
        <taxon>Eukaryota</taxon>
        <taxon>Viridiplantae</taxon>
        <taxon>Streptophyta</taxon>
        <taxon>Embryophyta</taxon>
        <taxon>Tracheophyta</taxon>
        <taxon>Spermatophyta</taxon>
        <taxon>Magnoliopsida</taxon>
        <taxon>eudicotyledons</taxon>
        <taxon>Gunneridae</taxon>
        <taxon>Pentapetalae</taxon>
        <taxon>asterids</taxon>
        <taxon>campanulids</taxon>
        <taxon>Asterales</taxon>
        <taxon>Asteraceae</taxon>
        <taxon>Asteroideae</taxon>
        <taxon>Heliantheae alliance</taxon>
        <taxon>Eupatorieae</taxon>
        <taxon>Mikania</taxon>
    </lineage>
</organism>
<keyword evidence="2" id="KW-1185">Reference proteome</keyword>
<gene>
    <name evidence="1" type="ORF">E3N88_15727</name>
</gene>
<comment type="caution">
    <text evidence="1">The sequence shown here is derived from an EMBL/GenBank/DDBJ whole genome shotgun (WGS) entry which is preliminary data.</text>
</comment>
<accession>A0A5N6NXJ9</accession>
<dbReference type="AlphaFoldDB" id="A0A5N6NXJ9"/>
<evidence type="ECO:0000313" key="1">
    <source>
        <dbReference type="EMBL" id="KAD5508024.1"/>
    </source>
</evidence>